<organism evidence="1 2">
    <name type="scientific">Parendozoicomonas callyspongiae</name>
    <dbReference type="NCBI Taxonomy" id="2942213"/>
    <lineage>
        <taxon>Bacteria</taxon>
        <taxon>Pseudomonadati</taxon>
        <taxon>Pseudomonadota</taxon>
        <taxon>Gammaproteobacteria</taxon>
        <taxon>Oceanospirillales</taxon>
        <taxon>Endozoicomonadaceae</taxon>
        <taxon>Parendozoicomonas</taxon>
    </lineage>
</organism>
<evidence type="ECO:0000313" key="1">
    <source>
        <dbReference type="EMBL" id="MCL6271598.1"/>
    </source>
</evidence>
<dbReference type="RefSeq" id="WP_249701228.1">
    <property type="nucleotide sequence ID" value="NZ_JAMFLX010000028.1"/>
</dbReference>
<proteinExistence type="predicted"/>
<keyword evidence="2" id="KW-1185">Reference proteome</keyword>
<accession>A0ABT0PJU0</accession>
<comment type="caution">
    <text evidence="1">The sequence shown here is derived from an EMBL/GenBank/DDBJ whole genome shotgun (WGS) entry which is preliminary data.</text>
</comment>
<protein>
    <submittedName>
        <fullName evidence="1">Uncharacterized protein</fullName>
    </submittedName>
</protein>
<reference evidence="1 2" key="1">
    <citation type="submission" date="2022-05" db="EMBL/GenBank/DDBJ databases">
        <authorList>
            <person name="Park J.-S."/>
        </authorList>
    </citation>
    <scope>NUCLEOTIDE SEQUENCE [LARGE SCALE GENOMIC DNA]</scope>
    <source>
        <strain evidence="1 2">2012CJ34-2</strain>
    </source>
</reference>
<name>A0ABT0PJU0_9GAMM</name>
<sequence length="94" mass="10715">MAEDELDQTHSLKIPYLLRIDMQQVLSVRSVTVITRYSFQIHQEKLVISPITLSKFVIRGIICAPTALQNIFEMKFLRIESVKLSAQGLGVIIE</sequence>
<dbReference type="EMBL" id="JAMFLX010000028">
    <property type="protein sequence ID" value="MCL6271598.1"/>
    <property type="molecule type" value="Genomic_DNA"/>
</dbReference>
<gene>
    <name evidence="1" type="ORF">M3P05_16905</name>
</gene>
<dbReference type="Proteomes" id="UP001203338">
    <property type="component" value="Unassembled WGS sequence"/>
</dbReference>
<evidence type="ECO:0000313" key="2">
    <source>
        <dbReference type="Proteomes" id="UP001203338"/>
    </source>
</evidence>